<dbReference type="InParanoid" id="Q029G8"/>
<dbReference type="KEGG" id="sus:Acid_1325"/>
<evidence type="ECO:0000256" key="1">
    <source>
        <dbReference type="SAM" id="SignalP"/>
    </source>
</evidence>
<feature type="chain" id="PRO_5004163939" evidence="1">
    <location>
        <begin position="21"/>
        <end position="142"/>
    </location>
</feature>
<evidence type="ECO:0000313" key="2">
    <source>
        <dbReference type="EMBL" id="ABJ82318.1"/>
    </source>
</evidence>
<dbReference type="AlphaFoldDB" id="Q029G8"/>
<reference evidence="2" key="1">
    <citation type="submission" date="2006-10" db="EMBL/GenBank/DDBJ databases">
        <title>Complete sequence of Solibacter usitatus Ellin6076.</title>
        <authorList>
            <consortium name="US DOE Joint Genome Institute"/>
            <person name="Copeland A."/>
            <person name="Lucas S."/>
            <person name="Lapidus A."/>
            <person name="Barry K."/>
            <person name="Detter J.C."/>
            <person name="Glavina del Rio T."/>
            <person name="Hammon N."/>
            <person name="Israni S."/>
            <person name="Dalin E."/>
            <person name="Tice H."/>
            <person name="Pitluck S."/>
            <person name="Thompson L.S."/>
            <person name="Brettin T."/>
            <person name="Bruce D."/>
            <person name="Han C."/>
            <person name="Tapia R."/>
            <person name="Gilna P."/>
            <person name="Schmutz J."/>
            <person name="Larimer F."/>
            <person name="Land M."/>
            <person name="Hauser L."/>
            <person name="Kyrpides N."/>
            <person name="Mikhailova N."/>
            <person name="Janssen P.H."/>
            <person name="Kuske C.R."/>
            <person name="Richardson P."/>
        </authorList>
    </citation>
    <scope>NUCLEOTIDE SEQUENCE</scope>
    <source>
        <strain evidence="2">Ellin6076</strain>
    </source>
</reference>
<accession>Q029G8</accession>
<organism evidence="2">
    <name type="scientific">Solibacter usitatus (strain Ellin6076)</name>
    <dbReference type="NCBI Taxonomy" id="234267"/>
    <lineage>
        <taxon>Bacteria</taxon>
        <taxon>Pseudomonadati</taxon>
        <taxon>Acidobacteriota</taxon>
        <taxon>Terriglobia</taxon>
        <taxon>Bryobacterales</taxon>
        <taxon>Solibacteraceae</taxon>
        <taxon>Candidatus Solibacter</taxon>
    </lineage>
</organism>
<dbReference type="EMBL" id="CP000473">
    <property type="protein sequence ID" value="ABJ82318.1"/>
    <property type="molecule type" value="Genomic_DNA"/>
</dbReference>
<proteinExistence type="predicted"/>
<sequence precursor="true">MKRKLLWGTAAFLAAVSSIAAISLHLSGQAKLRRAAANRLVIESALLRFSEKVPLGATRKQVKEVFRTRAISFQERCCFEPNGPFSILVQVGKEDKPWYCSEWPDYVAFEFSATATPHRVFEILESDVLKLVHLTSNGEGCL</sequence>
<gene>
    <name evidence="2" type="ordered locus">Acid_1325</name>
</gene>
<feature type="signal peptide" evidence="1">
    <location>
        <begin position="1"/>
        <end position="20"/>
    </location>
</feature>
<dbReference type="HOGENOM" id="CLU_1814566_0_0_0"/>
<protein>
    <submittedName>
        <fullName evidence="2">Uncharacterized protein</fullName>
    </submittedName>
</protein>
<name>Q029G8_SOLUE</name>
<keyword evidence="1" id="KW-0732">Signal</keyword>